<protein>
    <submittedName>
        <fullName evidence="1">Glycosyltransferase family 4 protein</fullName>
    </submittedName>
</protein>
<comment type="caution">
    <text evidence="1">The sequence shown here is derived from an EMBL/GenBank/DDBJ whole genome shotgun (WGS) entry which is preliminary data.</text>
</comment>
<dbReference type="InterPro" id="IPR029044">
    <property type="entry name" value="Nucleotide-diphossugar_trans"/>
</dbReference>
<proteinExistence type="predicted"/>
<dbReference type="SUPFAM" id="SSF53335">
    <property type="entry name" value="S-adenosyl-L-methionine-dependent methyltransferases"/>
    <property type="match status" value="1"/>
</dbReference>
<dbReference type="Proteomes" id="UP000802098">
    <property type="component" value="Unassembled WGS sequence"/>
</dbReference>
<dbReference type="EMBL" id="JAAOCD010000009">
    <property type="protein sequence ID" value="NHK99896.1"/>
    <property type="molecule type" value="Genomic_DNA"/>
</dbReference>
<gene>
    <name evidence="1" type="ORF">G7087_16050</name>
</gene>
<evidence type="ECO:0000313" key="2">
    <source>
        <dbReference type="Proteomes" id="UP000802098"/>
    </source>
</evidence>
<sequence length="872" mass="92976">MPPPAGPVPHAPSAEALGLCAARLPAGRSLLLVDVDTRLAEAWQARHPDGRWQRLDAAEIVSAPACAADLVVLALPAQPAACTGLLAGLARHAAPGAQLFVLAPNAAHWSQLERTLSADLDDERAAGPHHGGGWSYAALYRRLMDEGWMPELLDATRDEPPSGALAEAVAALAASLRMPPLTALRNLGQRELLVKAERRFDGQPVRAGRARFAVVVPVTRPRQLQLNVLQSPGLREVDAEVVTCEGAASPAAALAAAAARCADADWVLLCHQDVYFPSGFGARLGAVLDAIPPAERRTTLLGFAGIAVNDSADGTRPAGFVIDRQHRFDHPEGERALSIDELAIVVARDSVHTIDPALGWHLWATDLCLTAVCTHRVFPRIVRLPLFHNSLNDYRLPEEFKASARVLRAKHAGFGPIPTLCGTIDAAFCGAADSAPPPPADETPDARAEGANLMLDGVDRKVHELLARGEDDAALAQIIAGVHRTYTRPEYAAGPLYVPQLDRHLETLAARHARALPPGPRRGTLLIATELYELGGHSRVLADVARVVDHPLVVVTDLFERTAQDPDATARLERQFAPAPFVVLPPGTPLQKVQNLQRLIEAMRPAAIGHFAHHQDPLPFVAAPRAGGPRQVLVHHGDHNAGLGHTLPGLRHVDCSGAMQQHCSSHLGVEAELLPLFVEDLGMRRFAAVVGPDCSVVTSGHPAKFRRDGPLALQALVCAALQAVRGSFFHIGPLDDAWIAAVRAQLRQHGLDPARFVPLGLVPSLWQTLRDLGDAAVYLGSAPTGGGRAAIEAQGCGYPVVFHDAHDGHAVLGNTSVYASPTLGWATLPELQQAIGRAVDGHAELSRAARAHYEESYSRPVFEAAVRRIFGG</sequence>
<reference evidence="1 2" key="1">
    <citation type="submission" date="2020-03" db="EMBL/GenBank/DDBJ databases">
        <title>Rubrivivax benzoatilyticus JA2 (sequenced after 10 years sub-culturing).</title>
        <authorList>
            <person name="Gupta D."/>
            <person name="Chintalapati S."/>
            <person name="Chintalapati V.R."/>
        </authorList>
    </citation>
    <scope>NUCLEOTIDE SEQUENCE [LARGE SCALE GENOMIC DNA]</scope>
    <source>
        <strain evidence="1 2">JA2-Mal</strain>
    </source>
</reference>
<dbReference type="Gene3D" id="3.90.550.10">
    <property type="entry name" value="Spore Coat Polysaccharide Biosynthesis Protein SpsA, Chain A"/>
    <property type="match status" value="1"/>
</dbReference>
<dbReference type="SUPFAM" id="SSF53756">
    <property type="entry name" value="UDP-Glycosyltransferase/glycogen phosphorylase"/>
    <property type="match status" value="1"/>
</dbReference>
<dbReference type="Gene3D" id="3.40.50.2000">
    <property type="entry name" value="Glycogen Phosphorylase B"/>
    <property type="match status" value="1"/>
</dbReference>
<accession>A0ABX0I246</accession>
<dbReference type="RefSeq" id="WP_138938878.1">
    <property type="nucleotide sequence ID" value="NZ_JAAOCD010000009.1"/>
</dbReference>
<keyword evidence="2" id="KW-1185">Reference proteome</keyword>
<evidence type="ECO:0000313" key="1">
    <source>
        <dbReference type="EMBL" id="NHK99896.1"/>
    </source>
</evidence>
<name>A0ABX0I246_9BURK</name>
<dbReference type="Gene3D" id="3.40.50.150">
    <property type="entry name" value="Vaccinia Virus protein VP39"/>
    <property type="match status" value="1"/>
</dbReference>
<dbReference type="InterPro" id="IPR029063">
    <property type="entry name" value="SAM-dependent_MTases_sf"/>
</dbReference>
<organism evidence="1 2">
    <name type="scientific">Rubrivivax benzoatilyticus</name>
    <dbReference type="NCBI Taxonomy" id="316997"/>
    <lineage>
        <taxon>Bacteria</taxon>
        <taxon>Pseudomonadati</taxon>
        <taxon>Pseudomonadota</taxon>
        <taxon>Betaproteobacteria</taxon>
        <taxon>Burkholderiales</taxon>
        <taxon>Sphaerotilaceae</taxon>
        <taxon>Rubrivivax</taxon>
    </lineage>
</organism>